<reference evidence="2" key="1">
    <citation type="journal article" date="2021" name="Front. Microbiol.">
        <title>Comprehensive Comparative Genomics and Phenotyping of Methylobacterium Species.</title>
        <authorList>
            <person name="Alessa O."/>
            <person name="Ogura Y."/>
            <person name="Fujitani Y."/>
            <person name="Takami H."/>
            <person name="Hayashi T."/>
            <person name="Sahin N."/>
            <person name="Tani A."/>
        </authorList>
    </citation>
    <scope>NUCLEOTIDE SEQUENCE</scope>
    <source>
        <strain evidence="2">KCTC 52305</strain>
    </source>
</reference>
<gene>
    <name evidence="2" type="primary">lhpI</name>
    <name evidence="2" type="ORF">OPKNFCMD_5228</name>
</gene>
<dbReference type="Gene3D" id="3.30.1780.10">
    <property type="entry name" value="ornithine cyclodeaminase, domain 1"/>
    <property type="match status" value="1"/>
</dbReference>
<dbReference type="EMBL" id="BPQH01000019">
    <property type="protein sequence ID" value="GJD52463.1"/>
    <property type="molecule type" value="Genomic_DNA"/>
</dbReference>
<dbReference type="Proteomes" id="UP001055167">
    <property type="component" value="Unassembled WGS sequence"/>
</dbReference>
<proteinExistence type="inferred from homology"/>
<dbReference type="InterPro" id="IPR023401">
    <property type="entry name" value="ODC_N"/>
</dbReference>
<dbReference type="Pfam" id="PF02423">
    <property type="entry name" value="OCD_Mu_crystall"/>
    <property type="match status" value="1"/>
</dbReference>
<reference evidence="2" key="2">
    <citation type="submission" date="2021-08" db="EMBL/GenBank/DDBJ databases">
        <authorList>
            <person name="Tani A."/>
            <person name="Ola A."/>
            <person name="Ogura Y."/>
            <person name="Katsura K."/>
            <person name="Hayashi T."/>
        </authorList>
    </citation>
    <scope>NUCLEOTIDE SEQUENCE</scope>
    <source>
        <strain evidence="2">KCTC 52305</strain>
    </source>
</reference>
<dbReference type="SUPFAM" id="SSF51735">
    <property type="entry name" value="NAD(P)-binding Rossmann-fold domains"/>
    <property type="match status" value="1"/>
</dbReference>
<comment type="caution">
    <text evidence="2">The sequence shown here is derived from an EMBL/GenBank/DDBJ whole genome shotgun (WGS) entry which is preliminary data.</text>
</comment>
<sequence>MRVVTDRDIEAALTPARMVAALDAAFRAGAGAPPRHQHALAGAGAGEGTLLLMPAWTPDYVGVKVLTLFPGNPARGLDTIQGSVLLCDGRTGVPLAVLDGARLTVWRTAAASSLAARHLARADAARLVMVGSGALAPYLIRAHADMRPIRDVAVWNRRPEGAQRLAATLAAEGLPVRAVTDLEAAVREADIVSCATLTGAPLVRGAWLRPGAHLDLVGAFTPAMREADDEALQRATVFVDTPDALRKGGDVALALASGALAPDAVAGDLADLCRGTVPGRRSPEVITVFKSVGAALEDLAAAVAVWQHLTSAPARAPAGAPAGAAAG</sequence>
<evidence type="ECO:0000313" key="3">
    <source>
        <dbReference type="Proteomes" id="UP001055167"/>
    </source>
</evidence>
<evidence type="ECO:0000313" key="2">
    <source>
        <dbReference type="EMBL" id="GJD52463.1"/>
    </source>
</evidence>
<protein>
    <submittedName>
        <fullName evidence="2">Delta(1)-pyrroline-2-carboxylate reductase</fullName>
    </submittedName>
</protein>
<dbReference type="PANTHER" id="PTHR13812">
    <property type="entry name" value="KETIMINE REDUCTASE MU-CRYSTALLIN"/>
    <property type="match status" value="1"/>
</dbReference>
<accession>A0ABQ4R454</accession>
<organism evidence="2 3">
    <name type="scientific">Methylobacterium crusticola</name>
    <dbReference type="NCBI Taxonomy" id="1697972"/>
    <lineage>
        <taxon>Bacteria</taxon>
        <taxon>Pseudomonadati</taxon>
        <taxon>Pseudomonadota</taxon>
        <taxon>Alphaproteobacteria</taxon>
        <taxon>Hyphomicrobiales</taxon>
        <taxon>Methylobacteriaceae</taxon>
        <taxon>Methylobacterium</taxon>
    </lineage>
</organism>
<evidence type="ECO:0000256" key="1">
    <source>
        <dbReference type="ARBA" id="ARBA00008903"/>
    </source>
</evidence>
<name>A0ABQ4R454_9HYPH</name>
<dbReference type="InterPro" id="IPR003462">
    <property type="entry name" value="ODC_Mu_crystall"/>
</dbReference>
<comment type="similarity">
    <text evidence="1">Belongs to the ornithine cyclodeaminase/mu-crystallin family.</text>
</comment>
<dbReference type="NCBIfam" id="NF004793">
    <property type="entry name" value="PRK06141.1"/>
    <property type="match status" value="1"/>
</dbReference>
<dbReference type="RefSeq" id="WP_128565492.1">
    <property type="nucleotide sequence ID" value="NZ_BPQH01000019.1"/>
</dbReference>
<dbReference type="PIRSF" id="PIRSF001439">
    <property type="entry name" value="CryM"/>
    <property type="match status" value="1"/>
</dbReference>
<keyword evidence="3" id="KW-1185">Reference proteome</keyword>
<dbReference type="InterPro" id="IPR036291">
    <property type="entry name" value="NAD(P)-bd_dom_sf"/>
</dbReference>
<dbReference type="PANTHER" id="PTHR13812:SF19">
    <property type="entry name" value="KETIMINE REDUCTASE MU-CRYSTALLIN"/>
    <property type="match status" value="1"/>
</dbReference>
<dbReference type="Gene3D" id="3.40.50.720">
    <property type="entry name" value="NAD(P)-binding Rossmann-like Domain"/>
    <property type="match status" value="1"/>
</dbReference>